<dbReference type="PIRSF" id="PIRSF000350">
    <property type="entry name" value="Mercury_reductase_MerA"/>
    <property type="match status" value="1"/>
</dbReference>
<evidence type="ECO:0000256" key="9">
    <source>
        <dbReference type="PIRSR" id="PIRSR000350-4"/>
    </source>
</evidence>
<keyword evidence="7 10" id="KW-0676">Redox-active center</keyword>
<dbReference type="SUPFAM" id="SSF55424">
    <property type="entry name" value="FAD/NAD-linked reductases, dimerisation (C-terminal) domain"/>
    <property type="match status" value="1"/>
</dbReference>
<evidence type="ECO:0000256" key="5">
    <source>
        <dbReference type="ARBA" id="ARBA00023002"/>
    </source>
</evidence>
<evidence type="ECO:0000256" key="7">
    <source>
        <dbReference type="ARBA" id="ARBA00023284"/>
    </source>
</evidence>
<gene>
    <name evidence="14" type="ORF">JL107_08305</name>
</gene>
<dbReference type="PANTHER" id="PTHR43014:SF2">
    <property type="entry name" value="MERCURIC REDUCTASE"/>
    <property type="match status" value="1"/>
</dbReference>
<dbReference type="PROSITE" id="PS00076">
    <property type="entry name" value="PYRIDINE_REDOX_1"/>
    <property type="match status" value="1"/>
</dbReference>
<dbReference type="PRINTS" id="PR00411">
    <property type="entry name" value="PNDRDTASEI"/>
</dbReference>
<keyword evidence="8" id="KW-0520">NAD</keyword>
<evidence type="ECO:0000256" key="11">
    <source>
        <dbReference type="SAM" id="MobiDB-lite"/>
    </source>
</evidence>
<keyword evidence="3 8" id="KW-0274">FAD</keyword>
<name>A0A938YJS5_9ACTN</name>
<dbReference type="EMBL" id="JAERWL010000007">
    <property type="protein sequence ID" value="MBM9476439.1"/>
    <property type="molecule type" value="Genomic_DNA"/>
</dbReference>
<evidence type="ECO:0000313" key="14">
    <source>
        <dbReference type="EMBL" id="MBM9476439.1"/>
    </source>
</evidence>
<evidence type="ECO:0000256" key="2">
    <source>
        <dbReference type="ARBA" id="ARBA00022630"/>
    </source>
</evidence>
<evidence type="ECO:0000256" key="4">
    <source>
        <dbReference type="ARBA" id="ARBA00022857"/>
    </source>
</evidence>
<evidence type="ECO:0000259" key="12">
    <source>
        <dbReference type="Pfam" id="PF02852"/>
    </source>
</evidence>
<feature type="domain" description="Pyridine nucleotide-disulphide oxidoreductase dimerisation" evidence="12">
    <location>
        <begin position="364"/>
        <end position="467"/>
    </location>
</feature>
<dbReference type="InterPro" id="IPR001100">
    <property type="entry name" value="Pyr_nuc-diS_OxRdtase"/>
</dbReference>
<dbReference type="PANTHER" id="PTHR43014">
    <property type="entry name" value="MERCURIC REDUCTASE"/>
    <property type="match status" value="1"/>
</dbReference>
<evidence type="ECO:0000259" key="13">
    <source>
        <dbReference type="Pfam" id="PF07992"/>
    </source>
</evidence>
<dbReference type="Pfam" id="PF02852">
    <property type="entry name" value="Pyr_redox_dim"/>
    <property type="match status" value="1"/>
</dbReference>
<dbReference type="Gene3D" id="3.30.390.30">
    <property type="match status" value="1"/>
</dbReference>
<dbReference type="Proteomes" id="UP000663801">
    <property type="component" value="Unassembled WGS sequence"/>
</dbReference>
<organism evidence="14 15">
    <name type="scientific">Nakamurella flavida</name>
    <dbReference type="NCBI Taxonomy" id="363630"/>
    <lineage>
        <taxon>Bacteria</taxon>
        <taxon>Bacillati</taxon>
        <taxon>Actinomycetota</taxon>
        <taxon>Actinomycetes</taxon>
        <taxon>Nakamurellales</taxon>
        <taxon>Nakamurellaceae</taxon>
        <taxon>Nakamurella</taxon>
    </lineage>
</organism>
<keyword evidence="6" id="KW-1015">Disulfide bond</keyword>
<keyword evidence="4" id="KW-0521">NADP</keyword>
<feature type="domain" description="FAD/NAD(P)-binding" evidence="13">
    <location>
        <begin position="32"/>
        <end position="344"/>
    </location>
</feature>
<dbReference type="InterPro" id="IPR036188">
    <property type="entry name" value="FAD/NAD-bd_sf"/>
</dbReference>
<dbReference type="InterPro" id="IPR023753">
    <property type="entry name" value="FAD/NAD-binding_dom"/>
</dbReference>
<evidence type="ECO:0000256" key="3">
    <source>
        <dbReference type="ARBA" id="ARBA00022827"/>
    </source>
</evidence>
<comment type="caution">
    <text evidence="14">The sequence shown here is derived from an EMBL/GenBank/DDBJ whole genome shotgun (WGS) entry which is preliminary data.</text>
</comment>
<keyword evidence="5 10" id="KW-0560">Oxidoreductase</keyword>
<comment type="cofactor">
    <cofactor evidence="8">
        <name>FAD</name>
        <dbReference type="ChEBI" id="CHEBI:57692"/>
    </cofactor>
    <text evidence="8">Binds 1 FAD per subunit.</text>
</comment>
<feature type="binding site" evidence="8">
    <location>
        <begin position="201"/>
        <end position="208"/>
    </location>
    <ligand>
        <name>NAD(+)</name>
        <dbReference type="ChEBI" id="CHEBI:57540"/>
    </ligand>
</feature>
<feature type="disulfide bond" description="Redox-active" evidence="9">
    <location>
        <begin position="68"/>
        <end position="73"/>
    </location>
</feature>
<dbReference type="Gene3D" id="3.50.50.60">
    <property type="entry name" value="FAD/NAD(P)-binding domain"/>
    <property type="match status" value="2"/>
</dbReference>
<keyword evidence="15" id="KW-1185">Reference proteome</keyword>
<sequence>MTPEPRDVPTVPMTDPAWTSDPLTPPHGAEWDLVIVGGGTAGIVAARTAAGFGASVLLVERDRPGGDCLWTGCVPSKAMLAAAHSVAGMRAPGPGLHAGHVTVDGPAVLRRVQEAIAAIEPDDSPATLRRAGAAVAHGTARFTGPREITVDGTPVRFRRALLSTGAAPVVPDIPGLRAADPRTSETIWSITELPARLLVVGGGPIGCELGQAFARLGSRVTLVGSAPRLLGREDPDAAALVTAALVADGVDVRTGVALSSVVPDGGAHRADLDDGTEVVADLVLVAVGRHPRTTDLGLAEAGIAVDERGFVRVDAHLRTGNPRVWAAGDLTGYPAFTHTAGVHGTLAATNAVLGLRGTVDTTAIPRVTFTQPEVAAVGVGTSGGPGLTVRTVQHAHVDRAVADGATDGFTRLAFDRRNRVVGATIVGPRAGESLAEAVLAIRQGLRARDIASATHAYPTYGDGVWNAAIAQVRAQLGRPVPRTAVRVLAAVRRRSGR</sequence>
<feature type="binding site" evidence="8">
    <location>
        <position position="288"/>
    </location>
    <ligand>
        <name>NAD(+)</name>
        <dbReference type="ChEBI" id="CHEBI:57540"/>
    </ligand>
</feature>
<dbReference type="InterPro" id="IPR004099">
    <property type="entry name" value="Pyr_nucl-diS_OxRdtase_dimer"/>
</dbReference>
<dbReference type="SUPFAM" id="SSF51905">
    <property type="entry name" value="FAD/NAD(P)-binding domain"/>
    <property type="match status" value="1"/>
</dbReference>
<comment type="similarity">
    <text evidence="1 10">Belongs to the class-I pyridine nucleotide-disulfide oxidoreductase family.</text>
</comment>
<dbReference type="Pfam" id="PF07992">
    <property type="entry name" value="Pyr_redox_2"/>
    <property type="match status" value="1"/>
</dbReference>
<evidence type="ECO:0000256" key="6">
    <source>
        <dbReference type="ARBA" id="ARBA00023157"/>
    </source>
</evidence>
<feature type="region of interest" description="Disordered" evidence="11">
    <location>
        <begin position="1"/>
        <end position="25"/>
    </location>
</feature>
<evidence type="ECO:0000256" key="10">
    <source>
        <dbReference type="RuleBase" id="RU003691"/>
    </source>
</evidence>
<dbReference type="InterPro" id="IPR016156">
    <property type="entry name" value="FAD/NAD-linked_Rdtase_dimer_sf"/>
</dbReference>
<dbReference type="GO" id="GO:0050660">
    <property type="term" value="F:flavin adenine dinucleotide binding"/>
    <property type="evidence" value="ECO:0007669"/>
    <property type="project" value="TreeGrafter"/>
</dbReference>
<keyword evidence="8" id="KW-0547">Nucleotide-binding</keyword>
<dbReference type="PRINTS" id="PR00368">
    <property type="entry name" value="FADPNR"/>
</dbReference>
<proteinExistence type="inferred from homology"/>
<dbReference type="InterPro" id="IPR012999">
    <property type="entry name" value="Pyr_OxRdtase_I_AS"/>
</dbReference>
<keyword evidence="2 10" id="KW-0285">Flavoprotein</keyword>
<dbReference type="GO" id="GO:0003955">
    <property type="term" value="F:NAD(P)H dehydrogenase (quinone) activity"/>
    <property type="evidence" value="ECO:0007669"/>
    <property type="project" value="TreeGrafter"/>
</dbReference>
<dbReference type="GO" id="GO:0016668">
    <property type="term" value="F:oxidoreductase activity, acting on a sulfur group of donors, NAD(P) as acceptor"/>
    <property type="evidence" value="ECO:0007669"/>
    <property type="project" value="InterPro"/>
</dbReference>
<dbReference type="AlphaFoldDB" id="A0A938YJS5"/>
<evidence type="ECO:0000256" key="8">
    <source>
        <dbReference type="PIRSR" id="PIRSR000350-3"/>
    </source>
</evidence>
<evidence type="ECO:0000256" key="1">
    <source>
        <dbReference type="ARBA" id="ARBA00007532"/>
    </source>
</evidence>
<evidence type="ECO:0000313" key="15">
    <source>
        <dbReference type="Proteomes" id="UP000663801"/>
    </source>
</evidence>
<feature type="binding site" evidence="8">
    <location>
        <position position="329"/>
    </location>
    <ligand>
        <name>FAD</name>
        <dbReference type="ChEBI" id="CHEBI:57692"/>
    </ligand>
</feature>
<reference evidence="14" key="1">
    <citation type="submission" date="2021-01" db="EMBL/GenBank/DDBJ databases">
        <title>KCTC 19127 draft genome.</title>
        <authorList>
            <person name="An D."/>
        </authorList>
    </citation>
    <scope>NUCLEOTIDE SEQUENCE</scope>
    <source>
        <strain evidence="14">KCTC 19127</strain>
    </source>
</reference>
<accession>A0A938YJS5</accession>
<protein>
    <submittedName>
        <fullName evidence="14">FAD-dependent oxidoreductase</fullName>
    </submittedName>
</protein>
<feature type="binding site" evidence="8">
    <location>
        <position position="77"/>
    </location>
    <ligand>
        <name>FAD</name>
        <dbReference type="ChEBI" id="CHEBI:57692"/>
    </ligand>
</feature>